<dbReference type="EMBL" id="QTQV01000008">
    <property type="protein sequence ID" value="RQT15490.1"/>
    <property type="molecule type" value="Genomic_DNA"/>
</dbReference>
<dbReference type="CDD" id="cd20743">
    <property type="entry name" value="FIX_RhsA-like"/>
    <property type="match status" value="1"/>
</dbReference>
<dbReference type="InterPro" id="IPR006530">
    <property type="entry name" value="YD"/>
</dbReference>
<protein>
    <submittedName>
        <fullName evidence="6">RHS repeat protein</fullName>
    </submittedName>
</protein>
<dbReference type="PANTHER" id="PTHR32305:SF15">
    <property type="entry name" value="PROTEIN RHSA-RELATED"/>
    <property type="match status" value="1"/>
</dbReference>
<dbReference type="InterPro" id="IPR045351">
    <property type="entry name" value="DUF6531"/>
</dbReference>
<comment type="caution">
    <text evidence="6">The sequence shown here is derived from an EMBL/GenBank/DDBJ whole genome shotgun (WGS) entry which is preliminary data.</text>
</comment>
<evidence type="ECO:0000256" key="1">
    <source>
        <dbReference type="ARBA" id="ARBA00022737"/>
    </source>
</evidence>
<organism evidence="6 7">
    <name type="scientific">Burkholderia contaminans</name>
    <dbReference type="NCBI Taxonomy" id="488447"/>
    <lineage>
        <taxon>Bacteria</taxon>
        <taxon>Pseudomonadati</taxon>
        <taxon>Pseudomonadota</taxon>
        <taxon>Betaproteobacteria</taxon>
        <taxon>Burkholderiales</taxon>
        <taxon>Burkholderiaceae</taxon>
        <taxon>Burkholderia</taxon>
        <taxon>Burkholderia cepacia complex</taxon>
    </lineage>
</organism>
<dbReference type="NCBIfam" id="TIGR03696">
    <property type="entry name" value="Rhs_assc_core"/>
    <property type="match status" value="1"/>
</dbReference>
<evidence type="ECO:0000259" key="5">
    <source>
        <dbReference type="Pfam" id="PF25023"/>
    </source>
</evidence>
<evidence type="ECO:0000259" key="3">
    <source>
        <dbReference type="Pfam" id="PF03527"/>
    </source>
</evidence>
<dbReference type="InterPro" id="IPR056823">
    <property type="entry name" value="TEN-like_YD-shell"/>
</dbReference>
<dbReference type="InterPro" id="IPR050708">
    <property type="entry name" value="T6SS_VgrG/RHS"/>
</dbReference>
<evidence type="ECO:0000313" key="7">
    <source>
        <dbReference type="Proteomes" id="UP000277921"/>
    </source>
</evidence>
<dbReference type="InterPro" id="IPR022385">
    <property type="entry name" value="Rhs_assc_core"/>
</dbReference>
<evidence type="ECO:0000256" key="2">
    <source>
        <dbReference type="SAM" id="MobiDB-lite"/>
    </source>
</evidence>
<accession>A0A3N8PX02</accession>
<gene>
    <name evidence="6" type="ORF">DF051_15335</name>
</gene>
<dbReference type="PANTHER" id="PTHR32305">
    <property type="match status" value="1"/>
</dbReference>
<dbReference type="NCBIfam" id="TIGR01643">
    <property type="entry name" value="YD_repeat_2x"/>
    <property type="match status" value="5"/>
</dbReference>
<keyword evidence="1" id="KW-0677">Repeat</keyword>
<dbReference type="Pfam" id="PF05593">
    <property type="entry name" value="RHS_repeat"/>
    <property type="match status" value="3"/>
</dbReference>
<dbReference type="Gene3D" id="2.180.10.10">
    <property type="entry name" value="RHS repeat-associated core"/>
    <property type="match status" value="2"/>
</dbReference>
<dbReference type="InterPro" id="IPR031325">
    <property type="entry name" value="RHS_repeat"/>
</dbReference>
<reference evidence="6 7" key="1">
    <citation type="submission" date="2018-08" db="EMBL/GenBank/DDBJ databases">
        <title>Comparative analysis of Burkholderia isolates from Puerto Rico.</title>
        <authorList>
            <person name="Hall C."/>
            <person name="Sahl J."/>
            <person name="Wagner D."/>
        </authorList>
    </citation>
    <scope>NUCLEOTIDE SEQUENCE [LARGE SCALE GENOMIC DNA]</scope>
    <source>
        <strain evidence="6 7">Bp9025</strain>
    </source>
</reference>
<dbReference type="Pfam" id="PF25023">
    <property type="entry name" value="TEN_YD-shell"/>
    <property type="match status" value="1"/>
</dbReference>
<evidence type="ECO:0000313" key="6">
    <source>
        <dbReference type="EMBL" id="RQT15490.1"/>
    </source>
</evidence>
<dbReference type="PRINTS" id="PR00394">
    <property type="entry name" value="RHSPROTEIN"/>
</dbReference>
<feature type="domain" description="Teneurin-like YD-shell" evidence="5">
    <location>
        <begin position="1081"/>
        <end position="1261"/>
    </location>
</feature>
<evidence type="ECO:0000259" key="4">
    <source>
        <dbReference type="Pfam" id="PF20148"/>
    </source>
</evidence>
<dbReference type="Gene3D" id="3.90.930.1">
    <property type="match status" value="1"/>
</dbReference>
<feature type="domain" description="DUF6531" evidence="4">
    <location>
        <begin position="363"/>
        <end position="439"/>
    </location>
</feature>
<dbReference type="RefSeq" id="WP_124579301.1">
    <property type="nucleotide sequence ID" value="NZ_QTQV01000008.1"/>
</dbReference>
<feature type="compositionally biased region" description="Polar residues" evidence="2">
    <location>
        <begin position="323"/>
        <end position="334"/>
    </location>
</feature>
<dbReference type="Pfam" id="PF20148">
    <property type="entry name" value="DUF6531"/>
    <property type="match status" value="1"/>
</dbReference>
<sequence length="1609" mass="179302">MTGSSTAVAPRPPQLAVAPLNTIHPEDIAAASRKFDQWLREISGGVVTLERVSNVAQGLPVIGNVIALVSVALGVKALYGKPNADAMDWVDIGIDLIGVIPVPPTLAAARMSLRPMLAEARRELAVQLKAAAKGAVKVEANDVLVGLLASHLNATIVGDLEKFVQEAQVRLDAMLKDAGELLEKMLLDMAHGMKKAALGQLNAEGNAALAAKEASQAAEIFVRDPEASLKKGLWSLYHAIKASVETVSNEVVNVTTTRQQREQMAADVDRKIRELAGMCKGALATLADPRVGAIAKLLTLLLAVVQAYRKKHARKGQGANVPENRSGQASQSHGQGAVDGIPVQAGARQDGGCKECAGTIGSISFARGAERIDHDDFTLPGPFPFTWRRQYRSDLAAYDDGPMGARWITPYMTRFDIVHNDALPESLRYHAADGRTHAYPLPKVGAFHYDAIENVTLVRVSDRAITLARGYDAKETYERHGEHFRLTSIVLRNGAGLAIAYDHPRTVPGHTLLPSDLMSYHGDEVAIDAHVHVVPDAQGHVAQVWLIEDGKPVRQLAHYMFDDAGDLIEAFDENDASRSYTYQHHLVTRYTDRTGRGMNLRWDGESATARAVREWADDGSYDTTLEWDPNIRLTYVTDALGHETWYYYDILGYTYRIRHADGRSEWLFRDDAKNIVRHIHPDGSVETFTYDERSNPVSHTRADGYTVYFAYDARDNVRKIRDGEGGVWLRDYNTKDQLIEEIDPLGNKTEYVNNALGQPVEIVDAKGGKKQLAYSPTGQLTSYTDCSGKTSRWQYNGRGQLERFTDAAGSVTQYRYAEGQLAEVVRPDGVVEQFERDAEGRLLAHVDGLLRRTEWRYTRAGLIATRTGANGESLGYRWDKLGRLEALKNENGRETSFEYDPVGRLLTETGFDGKTSWYRYDPASGVLQSVQNGDQGHRITTVEFDAVGRLTSRQTGQWGADARQWKYGEQERFAYNGNGQMVLAENDASRLQWFHDEAGNVTREHQHFRFLKKASVAVWRHEYDVLNERVATIRPDGHRVAVLTYGSGHVHGVLLDDTELVQIERDALHREIERVQGNGLTQTQEYDAAGRLLRQKLKVTRSETPGGKRLVQRSYTYDRAGQLERIEDTQNGMRTYRYDPVGRLVAATGMLGEETFAFDPASNLLDDAQTRHFEADPARGIPGYSSRIQGRPALLDNLLREYAGTHYRWDEYGNLIERRKNGDQAWFEWDGFDRLVRFDTVKVSVRYWYDALGRRMAKESNARVRVSSLDGSDYHAIETARLNAEYGYGLTLYGWDGDTLAWESGKGEHGGNGRTTHYVYEPNSFVPMAQATHAGWIPLHERPDCDEHYDIDRDPLWSRTNRPVPFARIGYYQCDQIGTPQEVTDEQGEIAWSARYRAWGEAKEVISEAARKAGVRNPIRFQGQYFDHETGLHYNRHRYYDPSSGRFISKDPIGLQGGLNAYQYAPNGTEWIDPLGLAGNRANRRAGNILQNIDAKGGGHAYARHGAGTTLAQQEHRAVTGIPPDCPCPKRPRPTDSTRFMSNVDQLDAIQRGAAKMNANGENSVTFDMGRTVGEGYRKGGGTVLSASEVTIVRRDGNIITAFPKLPSP</sequence>
<dbReference type="SUPFAM" id="SSF82171">
    <property type="entry name" value="DPP6 N-terminal domain-like"/>
    <property type="match status" value="1"/>
</dbReference>
<feature type="domain" description="RHS protein conserved region" evidence="3">
    <location>
        <begin position="1371"/>
        <end position="1402"/>
    </location>
</feature>
<dbReference type="InterPro" id="IPR001826">
    <property type="entry name" value="RHS"/>
</dbReference>
<name>A0A3N8PX02_9BURK</name>
<feature type="region of interest" description="Disordered" evidence="2">
    <location>
        <begin position="314"/>
        <end position="343"/>
    </location>
</feature>
<dbReference type="Proteomes" id="UP000277921">
    <property type="component" value="Unassembled WGS sequence"/>
</dbReference>
<dbReference type="Pfam" id="PF03527">
    <property type="entry name" value="RHS"/>
    <property type="match status" value="1"/>
</dbReference>
<proteinExistence type="predicted"/>